<proteinExistence type="predicted"/>
<dbReference type="Gene3D" id="3.40.50.970">
    <property type="match status" value="1"/>
</dbReference>
<sequence length="88" mass="9404">MKQFITGNHAVSMAVRLCKPQVVAAYPITPATPIYEKLSDWDAAGELEGIMMRVESEHSAMAACFSASLAGARTFTATSSQGLALMHE</sequence>
<dbReference type="InterPro" id="IPR029061">
    <property type="entry name" value="THDP-binding"/>
</dbReference>
<dbReference type="GO" id="GO:0006979">
    <property type="term" value="P:response to oxidative stress"/>
    <property type="evidence" value="ECO:0007669"/>
    <property type="project" value="TreeGrafter"/>
</dbReference>
<dbReference type="PANTHER" id="PTHR32154:SF0">
    <property type="entry name" value="PYRUVATE-FLAVODOXIN OXIDOREDUCTASE-RELATED"/>
    <property type="match status" value="1"/>
</dbReference>
<dbReference type="SUPFAM" id="SSF52518">
    <property type="entry name" value="Thiamin diphosphate-binding fold (THDP-binding)"/>
    <property type="match status" value="1"/>
</dbReference>
<dbReference type="InterPro" id="IPR050722">
    <property type="entry name" value="Pyruvate:ferred/Flavod_OxRd"/>
</dbReference>
<dbReference type="GO" id="GO:0016491">
    <property type="term" value="F:oxidoreductase activity"/>
    <property type="evidence" value="ECO:0007669"/>
    <property type="project" value="UniProtKB-KW"/>
</dbReference>
<gene>
    <name evidence="3" type="ORF">S01H1_46629</name>
</gene>
<accession>X0VAF5</accession>
<dbReference type="CDD" id="cd07034">
    <property type="entry name" value="TPP_PYR_PFOR_IOR-alpha_like"/>
    <property type="match status" value="1"/>
</dbReference>
<feature type="domain" description="Pyruvate flavodoxin/ferredoxin oxidoreductase pyrimidine binding" evidence="2">
    <location>
        <begin position="14"/>
        <end position="88"/>
    </location>
</feature>
<dbReference type="InterPro" id="IPR002880">
    <property type="entry name" value="Pyrv_Fd/Flavodoxin_OxRdtase_N"/>
</dbReference>
<organism evidence="3">
    <name type="scientific">marine sediment metagenome</name>
    <dbReference type="NCBI Taxonomy" id="412755"/>
    <lineage>
        <taxon>unclassified sequences</taxon>
        <taxon>metagenomes</taxon>
        <taxon>ecological metagenomes</taxon>
    </lineage>
</organism>
<dbReference type="EMBL" id="BARS01029863">
    <property type="protein sequence ID" value="GAG09448.1"/>
    <property type="molecule type" value="Genomic_DNA"/>
</dbReference>
<comment type="caution">
    <text evidence="3">The sequence shown here is derived from an EMBL/GenBank/DDBJ whole genome shotgun (WGS) entry which is preliminary data.</text>
</comment>
<evidence type="ECO:0000256" key="1">
    <source>
        <dbReference type="ARBA" id="ARBA00023002"/>
    </source>
</evidence>
<evidence type="ECO:0000259" key="2">
    <source>
        <dbReference type="Pfam" id="PF01855"/>
    </source>
</evidence>
<dbReference type="AlphaFoldDB" id="X0VAF5"/>
<keyword evidence="1" id="KW-0560">Oxidoreductase</keyword>
<protein>
    <recommendedName>
        <fullName evidence="2">Pyruvate flavodoxin/ferredoxin oxidoreductase pyrimidine binding domain-containing protein</fullName>
    </recommendedName>
</protein>
<dbReference type="PANTHER" id="PTHR32154">
    <property type="entry name" value="PYRUVATE-FLAVODOXIN OXIDOREDUCTASE-RELATED"/>
    <property type="match status" value="1"/>
</dbReference>
<feature type="non-terminal residue" evidence="3">
    <location>
        <position position="88"/>
    </location>
</feature>
<name>X0VAF5_9ZZZZ</name>
<evidence type="ECO:0000313" key="3">
    <source>
        <dbReference type="EMBL" id="GAG09448.1"/>
    </source>
</evidence>
<reference evidence="3" key="1">
    <citation type="journal article" date="2014" name="Front. Microbiol.">
        <title>High frequency of phylogenetically diverse reductive dehalogenase-homologous genes in deep subseafloor sedimentary metagenomes.</title>
        <authorList>
            <person name="Kawai M."/>
            <person name="Futagami T."/>
            <person name="Toyoda A."/>
            <person name="Takaki Y."/>
            <person name="Nishi S."/>
            <person name="Hori S."/>
            <person name="Arai W."/>
            <person name="Tsubouchi T."/>
            <person name="Morono Y."/>
            <person name="Uchiyama I."/>
            <person name="Ito T."/>
            <person name="Fujiyama A."/>
            <person name="Inagaki F."/>
            <person name="Takami H."/>
        </authorList>
    </citation>
    <scope>NUCLEOTIDE SEQUENCE</scope>
    <source>
        <strain evidence="3">Expedition CK06-06</strain>
    </source>
</reference>
<dbReference type="Pfam" id="PF01855">
    <property type="entry name" value="POR_N"/>
    <property type="match status" value="1"/>
</dbReference>